<protein>
    <submittedName>
        <fullName evidence="2">AhpC/TSA family protein</fullName>
    </submittedName>
</protein>
<dbReference type="EMBL" id="QENY01000001">
    <property type="protein sequence ID" value="PVX59416.1"/>
    <property type="molecule type" value="Genomic_DNA"/>
</dbReference>
<proteinExistence type="predicted"/>
<dbReference type="InterPro" id="IPR050553">
    <property type="entry name" value="Thioredoxin_ResA/DsbE_sf"/>
</dbReference>
<organism evidence="2 3">
    <name type="scientific">Hallella colorans</name>
    <dbReference type="NCBI Taxonomy" id="1703337"/>
    <lineage>
        <taxon>Bacteria</taxon>
        <taxon>Pseudomonadati</taxon>
        <taxon>Bacteroidota</taxon>
        <taxon>Bacteroidia</taxon>
        <taxon>Bacteroidales</taxon>
        <taxon>Prevotellaceae</taxon>
        <taxon>Hallella</taxon>
    </lineage>
</organism>
<dbReference type="PANTHER" id="PTHR42852">
    <property type="entry name" value="THIOL:DISULFIDE INTERCHANGE PROTEIN DSBE"/>
    <property type="match status" value="1"/>
</dbReference>
<evidence type="ECO:0000313" key="2">
    <source>
        <dbReference type="EMBL" id="PVX59416.1"/>
    </source>
</evidence>
<dbReference type="PANTHER" id="PTHR42852:SF17">
    <property type="entry name" value="THIOREDOXIN-LIKE PROTEIN HI_1115"/>
    <property type="match status" value="1"/>
</dbReference>
<dbReference type="GO" id="GO:0016209">
    <property type="term" value="F:antioxidant activity"/>
    <property type="evidence" value="ECO:0007669"/>
    <property type="project" value="InterPro"/>
</dbReference>
<dbReference type="Gene3D" id="3.40.30.10">
    <property type="entry name" value="Glutaredoxin"/>
    <property type="match status" value="1"/>
</dbReference>
<dbReference type="InterPro" id="IPR036249">
    <property type="entry name" value="Thioredoxin-like_sf"/>
</dbReference>
<dbReference type="Pfam" id="PF00578">
    <property type="entry name" value="AhpC-TSA"/>
    <property type="match status" value="1"/>
</dbReference>
<reference evidence="2 3" key="1">
    <citation type="submission" date="2018-05" db="EMBL/GenBank/DDBJ databases">
        <title>Genomic Encyclopedia of Type Strains, Phase IV (KMG-IV): sequencing the most valuable type-strain genomes for metagenomic binning, comparative biology and taxonomic classification.</title>
        <authorList>
            <person name="Goeker M."/>
        </authorList>
    </citation>
    <scope>NUCLEOTIDE SEQUENCE [LARGE SCALE GENOMIC DNA]</scope>
    <source>
        <strain evidence="2 3">DSM 100333</strain>
    </source>
</reference>
<evidence type="ECO:0000313" key="3">
    <source>
        <dbReference type="Proteomes" id="UP000245870"/>
    </source>
</evidence>
<comment type="caution">
    <text evidence="2">The sequence shown here is derived from an EMBL/GenBank/DDBJ whole genome shotgun (WGS) entry which is preliminary data.</text>
</comment>
<sequence length="149" mass="17409">MFTFSLVIYVWYHKEANLATESKLELGIVDINSRKVSEQIDYSKKTLLLFINTDCDYCLNEISYIKDNIFKFKNQYNLILISLESKSILRAFFDQEDLHSFFVVSDERCQIIDKYNVNGFPTLFLFSTKGKIIISHNGLAIDILKKLID</sequence>
<dbReference type="Proteomes" id="UP000245870">
    <property type="component" value="Unassembled WGS sequence"/>
</dbReference>
<gene>
    <name evidence="2" type="ORF">C7379_101188</name>
</gene>
<dbReference type="GO" id="GO:0016491">
    <property type="term" value="F:oxidoreductase activity"/>
    <property type="evidence" value="ECO:0007669"/>
    <property type="project" value="InterPro"/>
</dbReference>
<dbReference type="InterPro" id="IPR000866">
    <property type="entry name" value="AhpC/TSA"/>
</dbReference>
<dbReference type="SUPFAM" id="SSF52833">
    <property type="entry name" value="Thioredoxin-like"/>
    <property type="match status" value="1"/>
</dbReference>
<name>A0A2U0UP45_9BACT</name>
<feature type="domain" description="Alkyl hydroperoxide reductase subunit C/ Thiol specific antioxidant" evidence="1">
    <location>
        <begin position="35"/>
        <end position="132"/>
    </location>
</feature>
<accession>A0A2U0UP45</accession>
<dbReference type="AlphaFoldDB" id="A0A2U0UP45"/>
<keyword evidence="3" id="KW-1185">Reference proteome</keyword>
<evidence type="ECO:0000259" key="1">
    <source>
        <dbReference type="Pfam" id="PF00578"/>
    </source>
</evidence>